<evidence type="ECO:0000256" key="3">
    <source>
        <dbReference type="PIRSR" id="PIRSR000097-3"/>
    </source>
</evidence>
<comment type="caution">
    <text evidence="5">The sequence shown here is derived from an EMBL/GenBank/DDBJ whole genome shotgun (WGS) entry which is preliminary data.</text>
</comment>
<gene>
    <name evidence="5" type="ORF">DLM86_11615</name>
</gene>
<evidence type="ECO:0000313" key="5">
    <source>
        <dbReference type="EMBL" id="PYI55166.1"/>
    </source>
</evidence>
<accession>A0A2V5KYR8</accession>
<evidence type="ECO:0000256" key="1">
    <source>
        <dbReference type="PIRSR" id="PIRSR000097-1"/>
    </source>
</evidence>
<dbReference type="EMBL" id="QJVJ01000004">
    <property type="protein sequence ID" value="PYI55166.1"/>
    <property type="molecule type" value="Genomic_DNA"/>
</dbReference>
<dbReference type="InterPro" id="IPR018170">
    <property type="entry name" value="Aldo/ket_reductase_CS"/>
</dbReference>
<proteinExistence type="predicted"/>
<feature type="site" description="Lowers pKa of active site Tyr" evidence="3">
    <location>
        <position position="82"/>
    </location>
</feature>
<dbReference type="PROSITE" id="PS00062">
    <property type="entry name" value="ALDOKETO_REDUCTASE_2"/>
    <property type="match status" value="1"/>
</dbReference>
<name>A0A2V5KYR8_9BACL</name>
<dbReference type="InterPro" id="IPR023210">
    <property type="entry name" value="NADP_OxRdtase_dom"/>
</dbReference>
<dbReference type="InterPro" id="IPR020471">
    <property type="entry name" value="AKR"/>
</dbReference>
<dbReference type="PRINTS" id="PR00069">
    <property type="entry name" value="ALDKETRDTASE"/>
</dbReference>
<dbReference type="Pfam" id="PF00248">
    <property type="entry name" value="Aldo_ket_red"/>
    <property type="match status" value="1"/>
</dbReference>
<dbReference type="GO" id="GO:0016491">
    <property type="term" value="F:oxidoreductase activity"/>
    <property type="evidence" value="ECO:0007669"/>
    <property type="project" value="InterPro"/>
</dbReference>
<evidence type="ECO:0000313" key="6">
    <source>
        <dbReference type="Proteomes" id="UP000247476"/>
    </source>
</evidence>
<dbReference type="Proteomes" id="UP000247476">
    <property type="component" value="Unassembled WGS sequence"/>
</dbReference>
<evidence type="ECO:0000259" key="4">
    <source>
        <dbReference type="Pfam" id="PF00248"/>
    </source>
</evidence>
<dbReference type="AlphaFoldDB" id="A0A2V5KYR8"/>
<dbReference type="InterPro" id="IPR036812">
    <property type="entry name" value="NAD(P)_OxRdtase_dom_sf"/>
</dbReference>
<sequence>MEPMIFRTLGRTDVRIPAIGQGTWKFGERKEKEREEIEAIRFGIENGLTLIDTAESYADGGAEKVVGQAIRGVRDDVFLVTKVSASNGSYDGVLRAAEASLARLRTDRIDLYLQHWPSEKFDVAETMEAMAELVRRGYVRFVGVSNFDVDLLEKARAALDGVPLTCNQVAYHLKDRHIERSILPYCMENGITVMGYSPFGYAPQFFGKPGFPETGSAERAVLDEIGRKYGKTAHQVALNWVLRQEYVVSIPKAARLEHITDNLGALGWALDENDAARIDDVFPATGKPRADY</sequence>
<organism evidence="5 6">
    <name type="scientific">Paenibacillus flagellatus</name>
    <dbReference type="NCBI Taxonomy" id="2211139"/>
    <lineage>
        <taxon>Bacteria</taxon>
        <taxon>Bacillati</taxon>
        <taxon>Bacillota</taxon>
        <taxon>Bacilli</taxon>
        <taxon>Bacillales</taxon>
        <taxon>Paenibacillaceae</taxon>
        <taxon>Paenibacillus</taxon>
    </lineage>
</organism>
<dbReference type="PANTHER" id="PTHR43638:SF3">
    <property type="entry name" value="ALDEHYDE REDUCTASE"/>
    <property type="match status" value="1"/>
</dbReference>
<dbReference type="Gene3D" id="3.20.20.100">
    <property type="entry name" value="NADP-dependent oxidoreductase domain"/>
    <property type="match status" value="1"/>
</dbReference>
<dbReference type="PIRSF" id="PIRSF000097">
    <property type="entry name" value="AKR"/>
    <property type="match status" value="1"/>
</dbReference>
<evidence type="ECO:0000256" key="2">
    <source>
        <dbReference type="PIRSR" id="PIRSR000097-2"/>
    </source>
</evidence>
<dbReference type="SUPFAM" id="SSF51430">
    <property type="entry name" value="NAD(P)-linked oxidoreductase"/>
    <property type="match status" value="1"/>
</dbReference>
<feature type="active site" description="Proton donor" evidence="1">
    <location>
        <position position="57"/>
    </location>
</feature>
<feature type="domain" description="NADP-dependent oxidoreductase" evidence="4">
    <location>
        <begin position="19"/>
        <end position="281"/>
    </location>
</feature>
<protein>
    <submittedName>
        <fullName evidence="5">Oxidoreductase</fullName>
    </submittedName>
</protein>
<keyword evidence="6" id="KW-1185">Reference proteome</keyword>
<reference evidence="5 6" key="1">
    <citation type="submission" date="2018-05" db="EMBL/GenBank/DDBJ databases">
        <title>Paenibacillus flagellatus sp. nov., isolated from selenium mineral soil.</title>
        <authorList>
            <person name="Dai X."/>
        </authorList>
    </citation>
    <scope>NUCLEOTIDE SEQUENCE [LARGE SCALE GENOMIC DNA]</scope>
    <source>
        <strain evidence="5 6">DXL2</strain>
    </source>
</reference>
<dbReference type="PANTHER" id="PTHR43638">
    <property type="entry name" value="OXIDOREDUCTASE, ALDO/KETO REDUCTASE FAMILY PROTEIN"/>
    <property type="match status" value="1"/>
</dbReference>
<dbReference type="OrthoDB" id="9773828at2"/>
<feature type="binding site" evidence="2">
    <location>
        <position position="115"/>
    </location>
    <ligand>
        <name>substrate</name>
    </ligand>
</feature>
<dbReference type="CDD" id="cd19072">
    <property type="entry name" value="AKR_AKR3F1-like"/>
    <property type="match status" value="1"/>
</dbReference>